<dbReference type="GO" id="GO:0005506">
    <property type="term" value="F:iron ion binding"/>
    <property type="evidence" value="ECO:0007669"/>
    <property type="project" value="InterPro"/>
</dbReference>
<dbReference type="PANTHER" id="PTHR24301">
    <property type="entry name" value="THROMBOXANE-A SYNTHASE"/>
    <property type="match status" value="1"/>
</dbReference>
<dbReference type="AlphaFoldDB" id="A0AA41VDI9"/>
<dbReference type="GO" id="GO:0033075">
    <property type="term" value="P:isoquinoline alkaloid biosynthetic process"/>
    <property type="evidence" value="ECO:0007669"/>
    <property type="project" value="UniProtKB-ARBA"/>
</dbReference>
<dbReference type="EMBL" id="JAJJMA010199683">
    <property type="protein sequence ID" value="MCL7039291.1"/>
    <property type="molecule type" value="Genomic_DNA"/>
</dbReference>
<name>A0AA41VDI9_PAPNU</name>
<dbReference type="GO" id="GO:0020037">
    <property type="term" value="F:heme binding"/>
    <property type="evidence" value="ECO:0007669"/>
    <property type="project" value="InterPro"/>
</dbReference>
<protein>
    <recommendedName>
        <fullName evidence="3">Cytochrome P450</fullName>
    </recommendedName>
</protein>
<organism evidence="1 2">
    <name type="scientific">Papaver nudicaule</name>
    <name type="common">Iceland poppy</name>
    <dbReference type="NCBI Taxonomy" id="74823"/>
    <lineage>
        <taxon>Eukaryota</taxon>
        <taxon>Viridiplantae</taxon>
        <taxon>Streptophyta</taxon>
        <taxon>Embryophyta</taxon>
        <taxon>Tracheophyta</taxon>
        <taxon>Spermatophyta</taxon>
        <taxon>Magnoliopsida</taxon>
        <taxon>Ranunculales</taxon>
        <taxon>Papaveraceae</taxon>
        <taxon>Papaveroideae</taxon>
        <taxon>Papaver</taxon>
    </lineage>
</organism>
<dbReference type="PRINTS" id="PR00463">
    <property type="entry name" value="EP450I"/>
</dbReference>
<dbReference type="GO" id="GO:0016705">
    <property type="term" value="F:oxidoreductase activity, acting on paired donors, with incorporation or reduction of molecular oxygen"/>
    <property type="evidence" value="ECO:0007669"/>
    <property type="project" value="InterPro"/>
</dbReference>
<evidence type="ECO:0000313" key="2">
    <source>
        <dbReference type="Proteomes" id="UP001177140"/>
    </source>
</evidence>
<dbReference type="InterPro" id="IPR036396">
    <property type="entry name" value="Cyt_P450_sf"/>
</dbReference>
<reference evidence="1" key="1">
    <citation type="submission" date="2022-03" db="EMBL/GenBank/DDBJ databases">
        <title>A functionally conserved STORR gene fusion in Papaver species that diverged 16.8 million years ago.</title>
        <authorList>
            <person name="Catania T."/>
        </authorList>
    </citation>
    <scope>NUCLEOTIDE SEQUENCE</scope>
    <source>
        <strain evidence="1">S-191538</strain>
    </source>
</reference>
<evidence type="ECO:0008006" key="3">
    <source>
        <dbReference type="Google" id="ProtNLM"/>
    </source>
</evidence>
<dbReference type="GO" id="GO:0004497">
    <property type="term" value="F:monooxygenase activity"/>
    <property type="evidence" value="ECO:0007669"/>
    <property type="project" value="InterPro"/>
</dbReference>
<dbReference type="Proteomes" id="UP001177140">
    <property type="component" value="Unassembled WGS sequence"/>
</dbReference>
<dbReference type="InterPro" id="IPR001128">
    <property type="entry name" value="Cyt_P450"/>
</dbReference>
<keyword evidence="2" id="KW-1185">Reference proteome</keyword>
<sequence length="365" mass="41584">MGRQPLIIIGDAELCKEIGIKKFKDIPPRSIPSPIAGNVIHQKGLFFTSGTRWSTMRNTIVSMYQSSHITSLLPMMQSVIEYVDQHLLISEHQDILFSNLCLQLATDIIGLAAFGFDFGLTKTYSLDDSAIQNNQDHDIVVTDFIKQHIYCTTKLQMDLSGTIDWRTKQSEKNLVSKIEQIVEKRVSKRERGSKDFLSLVLNARESDEIKMKNVFTSDYVSALAYEQLLVGSTTTAFTLSAVLYLVADHPEVEKKLIEEIDNFGGHSLIPTTDDLQHKFPYLDQVLNYLHVIKESLRFYPSSPLFAREALKQVKIGGYVLPKGTWIWLTPEILSKDPKNFPEPDKFLPERFDPNCEEENKDIHTL</sequence>
<dbReference type="InterPro" id="IPR002401">
    <property type="entry name" value="Cyt_P450_E_grp-I"/>
</dbReference>
<proteinExistence type="predicted"/>
<evidence type="ECO:0000313" key="1">
    <source>
        <dbReference type="EMBL" id="MCL7039291.1"/>
    </source>
</evidence>
<comment type="caution">
    <text evidence="1">The sequence shown here is derived from an EMBL/GenBank/DDBJ whole genome shotgun (WGS) entry which is preliminary data.</text>
</comment>
<gene>
    <name evidence="1" type="ORF">MKW94_026604</name>
</gene>
<dbReference type="Gene3D" id="1.10.630.10">
    <property type="entry name" value="Cytochrome P450"/>
    <property type="match status" value="1"/>
</dbReference>
<dbReference type="PANTHER" id="PTHR24301:SF2">
    <property type="entry name" value="THROMBOXANE-A SYNTHASE"/>
    <property type="match status" value="1"/>
</dbReference>
<dbReference type="SUPFAM" id="SSF48264">
    <property type="entry name" value="Cytochrome P450"/>
    <property type="match status" value="1"/>
</dbReference>
<accession>A0AA41VDI9</accession>
<dbReference type="Pfam" id="PF00067">
    <property type="entry name" value="p450"/>
    <property type="match status" value="1"/>
</dbReference>